<dbReference type="Proteomes" id="UP000242715">
    <property type="component" value="Unassembled WGS sequence"/>
</dbReference>
<dbReference type="AlphaFoldDB" id="A0A2Z6NMD9"/>
<proteinExistence type="predicted"/>
<accession>A0A2Z6NMD9</accession>
<gene>
    <name evidence="1" type="ORF">TSUD_382250</name>
</gene>
<evidence type="ECO:0000313" key="2">
    <source>
        <dbReference type="Proteomes" id="UP000242715"/>
    </source>
</evidence>
<organism evidence="1 2">
    <name type="scientific">Trifolium subterraneum</name>
    <name type="common">Subterranean clover</name>
    <dbReference type="NCBI Taxonomy" id="3900"/>
    <lineage>
        <taxon>Eukaryota</taxon>
        <taxon>Viridiplantae</taxon>
        <taxon>Streptophyta</taxon>
        <taxon>Embryophyta</taxon>
        <taxon>Tracheophyta</taxon>
        <taxon>Spermatophyta</taxon>
        <taxon>Magnoliopsida</taxon>
        <taxon>eudicotyledons</taxon>
        <taxon>Gunneridae</taxon>
        <taxon>Pentapetalae</taxon>
        <taxon>rosids</taxon>
        <taxon>fabids</taxon>
        <taxon>Fabales</taxon>
        <taxon>Fabaceae</taxon>
        <taxon>Papilionoideae</taxon>
        <taxon>50 kb inversion clade</taxon>
        <taxon>NPAAA clade</taxon>
        <taxon>Hologalegina</taxon>
        <taxon>IRL clade</taxon>
        <taxon>Trifolieae</taxon>
        <taxon>Trifolium</taxon>
    </lineage>
</organism>
<name>A0A2Z6NMD9_TRISU</name>
<keyword evidence="2" id="KW-1185">Reference proteome</keyword>
<reference evidence="2" key="1">
    <citation type="journal article" date="2017" name="Front. Plant Sci.">
        <title>Climate Clever Clovers: New Paradigm to Reduce the Environmental Footprint of Ruminants by Breeding Low Methanogenic Forages Utilizing Haplotype Variation.</title>
        <authorList>
            <person name="Kaur P."/>
            <person name="Appels R."/>
            <person name="Bayer P.E."/>
            <person name="Keeble-Gagnere G."/>
            <person name="Wang J."/>
            <person name="Hirakawa H."/>
            <person name="Shirasawa K."/>
            <person name="Vercoe P."/>
            <person name="Stefanova K."/>
            <person name="Durmic Z."/>
            <person name="Nichols P."/>
            <person name="Revell C."/>
            <person name="Isobe S.N."/>
            <person name="Edwards D."/>
            <person name="Erskine W."/>
        </authorList>
    </citation>
    <scope>NUCLEOTIDE SEQUENCE [LARGE SCALE GENOMIC DNA]</scope>
    <source>
        <strain evidence="2">cv. Daliak</strain>
    </source>
</reference>
<evidence type="ECO:0000313" key="1">
    <source>
        <dbReference type="EMBL" id="GAU37732.1"/>
    </source>
</evidence>
<protein>
    <submittedName>
        <fullName evidence="1">Uncharacterized protein</fullName>
    </submittedName>
</protein>
<sequence length="123" mass="13738">MPKSISDAKQRISHHVVGKAGGKEWKSMSTTVGDKSFHGRAIEKNEVLISESLFKRGEKELLRNSRCSLQSKQDLSERNRLDSTIICNLGMLRDSKRSWCSAVLPIHSLSLNYIFGCSSLDGN</sequence>
<dbReference type="EMBL" id="DF973686">
    <property type="protein sequence ID" value="GAU37732.1"/>
    <property type="molecule type" value="Genomic_DNA"/>
</dbReference>